<reference evidence="5 6" key="1">
    <citation type="submission" date="2024-04" db="EMBL/GenBank/DDBJ databases">
        <authorList>
            <person name="Fracassetti M."/>
        </authorList>
    </citation>
    <scope>NUCLEOTIDE SEQUENCE [LARGE SCALE GENOMIC DNA]</scope>
</reference>
<dbReference type="AlphaFoldDB" id="A0AAV2DNN3"/>
<evidence type="ECO:0000256" key="2">
    <source>
        <dbReference type="ARBA" id="ARBA00022737"/>
    </source>
</evidence>
<feature type="signal peptide" evidence="3">
    <location>
        <begin position="1"/>
        <end position="26"/>
    </location>
</feature>
<keyword evidence="6" id="KW-1185">Reference proteome</keyword>
<name>A0AAV2DNN3_9ROSI</name>
<feature type="chain" id="PRO_5044021912" description="Gnk2-homologous domain-containing protein" evidence="3">
    <location>
        <begin position="27"/>
        <end position="137"/>
    </location>
</feature>
<organism evidence="5 6">
    <name type="scientific">Linum trigynum</name>
    <dbReference type="NCBI Taxonomy" id="586398"/>
    <lineage>
        <taxon>Eukaryota</taxon>
        <taxon>Viridiplantae</taxon>
        <taxon>Streptophyta</taxon>
        <taxon>Embryophyta</taxon>
        <taxon>Tracheophyta</taxon>
        <taxon>Spermatophyta</taxon>
        <taxon>Magnoliopsida</taxon>
        <taxon>eudicotyledons</taxon>
        <taxon>Gunneridae</taxon>
        <taxon>Pentapetalae</taxon>
        <taxon>rosids</taxon>
        <taxon>fabids</taxon>
        <taxon>Malpighiales</taxon>
        <taxon>Linaceae</taxon>
        <taxon>Linum</taxon>
    </lineage>
</organism>
<keyword evidence="2" id="KW-0677">Repeat</keyword>
<dbReference type="Proteomes" id="UP001497516">
    <property type="component" value="Chromosome 3"/>
</dbReference>
<accession>A0AAV2DNN3</accession>
<protein>
    <recommendedName>
        <fullName evidence="4">Gnk2-homologous domain-containing protein</fullName>
    </recommendedName>
</protein>
<dbReference type="EMBL" id="OZ034816">
    <property type="protein sequence ID" value="CAL1374517.1"/>
    <property type="molecule type" value="Genomic_DNA"/>
</dbReference>
<evidence type="ECO:0000259" key="4">
    <source>
        <dbReference type="PROSITE" id="PS51473"/>
    </source>
</evidence>
<keyword evidence="1 3" id="KW-0732">Signal</keyword>
<feature type="domain" description="Gnk2-homologous" evidence="4">
    <location>
        <begin position="25"/>
        <end position="134"/>
    </location>
</feature>
<sequence length="137" mass="15158">MGFVAAGALALLGVFVIMNTVAVSPAEDVILCNTAEFTDTTTYLAVKDALWVLQDTDGDFLRNIDENVYSPTRAEPIAFGKRVCEKKNELSGVAYCENCFREAYSSLVNCWTNNSVGGQVTHKFCSMRYEIYNFLSP</sequence>
<proteinExistence type="predicted"/>
<evidence type="ECO:0000313" key="5">
    <source>
        <dbReference type="EMBL" id="CAL1374517.1"/>
    </source>
</evidence>
<evidence type="ECO:0000313" key="6">
    <source>
        <dbReference type="Proteomes" id="UP001497516"/>
    </source>
</evidence>
<dbReference type="InterPro" id="IPR038408">
    <property type="entry name" value="GNK2_sf"/>
</dbReference>
<evidence type="ECO:0000256" key="1">
    <source>
        <dbReference type="ARBA" id="ARBA00022729"/>
    </source>
</evidence>
<dbReference type="PROSITE" id="PS51473">
    <property type="entry name" value="GNK2"/>
    <property type="match status" value="1"/>
</dbReference>
<dbReference type="Gene3D" id="3.30.430.20">
    <property type="entry name" value="Gnk2 domain, C-X8-C-X2-C motif"/>
    <property type="match status" value="1"/>
</dbReference>
<dbReference type="InterPro" id="IPR002902">
    <property type="entry name" value="GNK2"/>
</dbReference>
<evidence type="ECO:0000256" key="3">
    <source>
        <dbReference type="SAM" id="SignalP"/>
    </source>
</evidence>
<gene>
    <name evidence="5" type="ORF">LTRI10_LOCUS16378</name>
</gene>